<name>A0A0C3D9F7_9AGAM</name>
<dbReference type="AlphaFoldDB" id="A0A0C3D9F7"/>
<keyword evidence="4" id="KW-1185">Reference proteome</keyword>
<evidence type="ECO:0000259" key="2">
    <source>
        <dbReference type="PROSITE" id="PS50011"/>
    </source>
</evidence>
<protein>
    <recommendedName>
        <fullName evidence="1">non-specific serine/threonine protein kinase</fullName>
        <ecNumber evidence="1">2.7.11.1</ecNumber>
    </recommendedName>
</protein>
<evidence type="ECO:0000313" key="4">
    <source>
        <dbReference type="Proteomes" id="UP000053989"/>
    </source>
</evidence>
<feature type="non-terminal residue" evidence="3">
    <location>
        <position position="97"/>
    </location>
</feature>
<dbReference type="PROSITE" id="PS00108">
    <property type="entry name" value="PROTEIN_KINASE_ST"/>
    <property type="match status" value="1"/>
</dbReference>
<reference evidence="3 4" key="1">
    <citation type="submission" date="2014-04" db="EMBL/GenBank/DDBJ databases">
        <authorList>
            <consortium name="DOE Joint Genome Institute"/>
            <person name="Kuo A."/>
            <person name="Kohler A."/>
            <person name="Nagy L.G."/>
            <person name="Floudas D."/>
            <person name="Copeland A."/>
            <person name="Barry K.W."/>
            <person name="Cichocki N."/>
            <person name="Veneault-Fourrey C."/>
            <person name="LaButti K."/>
            <person name="Lindquist E.A."/>
            <person name="Lipzen A."/>
            <person name="Lundell T."/>
            <person name="Morin E."/>
            <person name="Murat C."/>
            <person name="Sun H."/>
            <person name="Tunlid A."/>
            <person name="Henrissat B."/>
            <person name="Grigoriev I.V."/>
            <person name="Hibbett D.S."/>
            <person name="Martin F."/>
            <person name="Nordberg H.P."/>
            <person name="Cantor M.N."/>
            <person name="Hua S.X."/>
        </authorList>
    </citation>
    <scope>NUCLEOTIDE SEQUENCE [LARGE SCALE GENOMIC DNA]</scope>
    <source>
        <strain evidence="3 4">Foug A</strain>
    </source>
</reference>
<evidence type="ECO:0000256" key="1">
    <source>
        <dbReference type="ARBA" id="ARBA00012513"/>
    </source>
</evidence>
<dbReference type="SUPFAM" id="SSF56112">
    <property type="entry name" value="Protein kinase-like (PK-like)"/>
    <property type="match status" value="1"/>
</dbReference>
<dbReference type="Gene3D" id="1.10.510.10">
    <property type="entry name" value="Transferase(Phosphotransferase) domain 1"/>
    <property type="match status" value="1"/>
</dbReference>
<dbReference type="InterPro" id="IPR008271">
    <property type="entry name" value="Ser/Thr_kinase_AS"/>
</dbReference>
<dbReference type="HOGENOM" id="CLU_155002_0_0_1"/>
<dbReference type="InterPro" id="IPR000719">
    <property type="entry name" value="Prot_kinase_dom"/>
</dbReference>
<feature type="domain" description="Protein kinase" evidence="2">
    <location>
        <begin position="1"/>
        <end position="97"/>
    </location>
</feature>
<dbReference type="GO" id="GO:0005524">
    <property type="term" value="F:ATP binding"/>
    <property type="evidence" value="ECO:0007669"/>
    <property type="project" value="InterPro"/>
</dbReference>
<dbReference type="InParanoid" id="A0A0C3D9F7"/>
<evidence type="ECO:0000313" key="3">
    <source>
        <dbReference type="EMBL" id="KIM53029.1"/>
    </source>
</evidence>
<dbReference type="EMBL" id="KN822192">
    <property type="protein sequence ID" value="KIM53029.1"/>
    <property type="molecule type" value="Genomic_DNA"/>
</dbReference>
<dbReference type="PANTHER" id="PTHR11909">
    <property type="entry name" value="CASEIN KINASE-RELATED"/>
    <property type="match status" value="1"/>
</dbReference>
<dbReference type="InterPro" id="IPR011009">
    <property type="entry name" value="Kinase-like_dom_sf"/>
</dbReference>
<dbReference type="OrthoDB" id="2602787at2759"/>
<accession>A0A0C3D9F7</accession>
<dbReference type="STRING" id="1036808.A0A0C3D9F7"/>
<dbReference type="EC" id="2.7.11.1" evidence="1"/>
<gene>
    <name evidence="3" type="ORF">SCLCIDRAFT_36895</name>
</gene>
<organism evidence="3 4">
    <name type="scientific">Scleroderma citrinum Foug A</name>
    <dbReference type="NCBI Taxonomy" id="1036808"/>
    <lineage>
        <taxon>Eukaryota</taxon>
        <taxon>Fungi</taxon>
        <taxon>Dikarya</taxon>
        <taxon>Basidiomycota</taxon>
        <taxon>Agaricomycotina</taxon>
        <taxon>Agaricomycetes</taxon>
        <taxon>Agaricomycetidae</taxon>
        <taxon>Boletales</taxon>
        <taxon>Sclerodermatineae</taxon>
        <taxon>Sclerodermataceae</taxon>
        <taxon>Scleroderma</taxon>
    </lineage>
</organism>
<dbReference type="Pfam" id="PF00069">
    <property type="entry name" value="Pkinase"/>
    <property type="match status" value="1"/>
</dbReference>
<dbReference type="PROSITE" id="PS50011">
    <property type="entry name" value="PROTEIN_KINASE_DOM"/>
    <property type="match status" value="1"/>
</dbReference>
<feature type="non-terminal residue" evidence="3">
    <location>
        <position position="1"/>
    </location>
</feature>
<dbReference type="Proteomes" id="UP000053989">
    <property type="component" value="Unassembled WGS sequence"/>
</dbReference>
<reference evidence="4" key="2">
    <citation type="submission" date="2015-01" db="EMBL/GenBank/DDBJ databases">
        <title>Evolutionary Origins and Diversification of the Mycorrhizal Mutualists.</title>
        <authorList>
            <consortium name="DOE Joint Genome Institute"/>
            <consortium name="Mycorrhizal Genomics Consortium"/>
            <person name="Kohler A."/>
            <person name="Kuo A."/>
            <person name="Nagy L.G."/>
            <person name="Floudas D."/>
            <person name="Copeland A."/>
            <person name="Barry K.W."/>
            <person name="Cichocki N."/>
            <person name="Veneault-Fourrey C."/>
            <person name="LaButti K."/>
            <person name="Lindquist E.A."/>
            <person name="Lipzen A."/>
            <person name="Lundell T."/>
            <person name="Morin E."/>
            <person name="Murat C."/>
            <person name="Riley R."/>
            <person name="Ohm R."/>
            <person name="Sun H."/>
            <person name="Tunlid A."/>
            <person name="Henrissat B."/>
            <person name="Grigoriev I.V."/>
            <person name="Hibbett D.S."/>
            <person name="Martin F."/>
        </authorList>
    </citation>
    <scope>NUCLEOTIDE SEQUENCE [LARGE SCALE GENOMIC DNA]</scope>
    <source>
        <strain evidence="4">Foug A</strain>
    </source>
</reference>
<dbReference type="GO" id="GO:0004674">
    <property type="term" value="F:protein serine/threonine kinase activity"/>
    <property type="evidence" value="ECO:0007669"/>
    <property type="project" value="UniProtKB-EC"/>
</dbReference>
<dbReference type="InterPro" id="IPR050235">
    <property type="entry name" value="CK1_Ser-Thr_kinase"/>
</dbReference>
<proteinExistence type="predicted"/>
<sequence>LSGIHGTPKALWLGQESKYHVMVLKHLGPSLEDCFKACGQKFLQINLTWQFSHLQNIHSSHYIHCDIKPANILTGLKDSLNMLYLADFGIAKQYHHP</sequence>